<gene>
    <name evidence="1" type="ORF">HMPREF9453_00251</name>
</gene>
<evidence type="ECO:0000313" key="1">
    <source>
        <dbReference type="EMBL" id="EHO63780.1"/>
    </source>
</evidence>
<organism evidence="1 2">
    <name type="scientific">Dialister succinatiphilus YIT 11850</name>
    <dbReference type="NCBI Taxonomy" id="742743"/>
    <lineage>
        <taxon>Bacteria</taxon>
        <taxon>Bacillati</taxon>
        <taxon>Bacillota</taxon>
        <taxon>Negativicutes</taxon>
        <taxon>Veillonellales</taxon>
        <taxon>Veillonellaceae</taxon>
        <taxon>Dialister</taxon>
    </lineage>
</organism>
<reference evidence="1 2" key="1">
    <citation type="submission" date="2011-11" db="EMBL/GenBank/DDBJ databases">
        <title>The Genome Sequence of Dialister succinatiphilus YIT 11850.</title>
        <authorList>
            <consortium name="The Broad Institute Genome Sequencing Platform"/>
            <person name="Earl A."/>
            <person name="Ward D."/>
            <person name="Feldgarden M."/>
            <person name="Gevers D."/>
            <person name="Morotomi M."/>
            <person name="Young S.K."/>
            <person name="Zeng Q."/>
            <person name="Gargeya S."/>
            <person name="Fitzgerald M."/>
            <person name="Haas B."/>
            <person name="Abouelleil A."/>
            <person name="Alvarado L."/>
            <person name="Arachchi H.M."/>
            <person name="Berlin A."/>
            <person name="Brown A."/>
            <person name="Chapman S.B."/>
            <person name="Dunbar C."/>
            <person name="Gearin G."/>
            <person name="Goldberg J."/>
            <person name="Griggs A."/>
            <person name="Gujja S."/>
            <person name="Heiman D."/>
            <person name="Howarth C."/>
            <person name="Lui A."/>
            <person name="MacDonald P.J.P."/>
            <person name="Montmayeur A."/>
            <person name="Murphy C."/>
            <person name="Neiman D."/>
            <person name="Pearson M."/>
            <person name="Priest M."/>
            <person name="Roberts A."/>
            <person name="Saif S."/>
            <person name="Shea T."/>
            <person name="Sisk P."/>
            <person name="Stolte C."/>
            <person name="Sykes S."/>
            <person name="Wortman J."/>
            <person name="Nusbaum C."/>
            <person name="Birren B."/>
        </authorList>
    </citation>
    <scope>NUCLEOTIDE SEQUENCE [LARGE SCALE GENOMIC DNA]</scope>
    <source>
        <strain evidence="1 2">YIT 11850</strain>
    </source>
</reference>
<dbReference type="EMBL" id="ADLT01000008">
    <property type="protein sequence ID" value="EHO63780.1"/>
    <property type="molecule type" value="Genomic_DNA"/>
</dbReference>
<comment type="caution">
    <text evidence="1">The sequence shown here is derived from an EMBL/GenBank/DDBJ whole genome shotgun (WGS) entry which is preliminary data.</text>
</comment>
<proteinExistence type="predicted"/>
<dbReference type="AlphaFoldDB" id="H1CY13"/>
<feature type="non-terminal residue" evidence="1">
    <location>
        <position position="1"/>
    </location>
</feature>
<evidence type="ECO:0000313" key="2">
    <source>
        <dbReference type="Proteomes" id="UP000003277"/>
    </source>
</evidence>
<keyword evidence="2" id="KW-1185">Reference proteome</keyword>
<protein>
    <submittedName>
        <fullName evidence="1">Uncharacterized protein</fullName>
    </submittedName>
</protein>
<dbReference type="Proteomes" id="UP000003277">
    <property type="component" value="Unassembled WGS sequence"/>
</dbReference>
<accession>H1CY13</accession>
<dbReference type="HOGENOM" id="CLU_1581825_0_0_9"/>
<sequence length="169" mass="18758">SGLEVHGSASPRVAGVCGAASGRISVRSLAGRIALGTIPERSARSLDESSACTEVCVNGFRHSVQADLSRHTGCFPCAKFELFIYYFRALGLLRIILDTIGSSFMCNCLLLHSWFWPCSCLGTWLKYVECFLEDGTSHYISCLGLQYLFLSRGFMLLNFYIILQVFSMR</sequence>
<name>H1CY13_9FIRM</name>